<dbReference type="CDD" id="cd00419">
    <property type="entry name" value="Ferrochelatase_C"/>
    <property type="match status" value="1"/>
</dbReference>
<dbReference type="NCBIfam" id="TIGR00109">
    <property type="entry name" value="hemH"/>
    <property type="match status" value="1"/>
</dbReference>
<evidence type="ECO:0000256" key="1">
    <source>
        <dbReference type="ARBA" id="ARBA00007718"/>
    </source>
</evidence>
<evidence type="ECO:0000256" key="5">
    <source>
        <dbReference type="ARBA" id="ARBA00023244"/>
    </source>
</evidence>
<organism evidence="9 10">
    <name type="scientific">Comamonas nitrativorans</name>
    <dbReference type="NCBI Taxonomy" id="108437"/>
    <lineage>
        <taxon>Bacteria</taxon>
        <taxon>Pseudomonadati</taxon>
        <taxon>Pseudomonadota</taxon>
        <taxon>Betaproteobacteria</taxon>
        <taxon>Burkholderiales</taxon>
        <taxon>Comamonadaceae</taxon>
        <taxon>Comamonas</taxon>
    </lineage>
</organism>
<evidence type="ECO:0000313" key="9">
    <source>
        <dbReference type="EMBL" id="MFC4623367.1"/>
    </source>
</evidence>
<dbReference type="InterPro" id="IPR033644">
    <property type="entry name" value="Ferrochelatase_C"/>
</dbReference>
<dbReference type="Gene3D" id="3.40.50.1400">
    <property type="match status" value="2"/>
</dbReference>
<proteinExistence type="inferred from homology"/>
<comment type="subcellular location">
    <subcellularLocation>
        <location evidence="7 8">Cytoplasm</location>
    </subcellularLocation>
</comment>
<dbReference type="Pfam" id="PF00762">
    <property type="entry name" value="Ferrochelatase"/>
    <property type="match status" value="1"/>
</dbReference>
<dbReference type="CDD" id="cd03411">
    <property type="entry name" value="Ferrochelatase_N"/>
    <property type="match status" value="1"/>
</dbReference>
<dbReference type="InterPro" id="IPR001015">
    <property type="entry name" value="Ferrochelatase"/>
</dbReference>
<dbReference type="InterPro" id="IPR019772">
    <property type="entry name" value="Ferrochelatase_AS"/>
</dbReference>
<comment type="pathway">
    <text evidence="7 8">Porphyrin-containing compound metabolism; protoheme biosynthesis; protoheme from protoporphyrin-IX: step 1/1.</text>
</comment>
<keyword evidence="2 7" id="KW-0408">Iron</keyword>
<dbReference type="RefSeq" id="WP_377727701.1">
    <property type="nucleotide sequence ID" value="NZ_JBHSEW010000016.1"/>
</dbReference>
<comment type="catalytic activity">
    <reaction evidence="6">
        <text>Fe-coproporphyrin III + 2 H(+) = coproporphyrin III + Fe(2+)</text>
        <dbReference type="Rhea" id="RHEA:49572"/>
        <dbReference type="ChEBI" id="CHEBI:15378"/>
        <dbReference type="ChEBI" id="CHEBI:29033"/>
        <dbReference type="ChEBI" id="CHEBI:68438"/>
        <dbReference type="ChEBI" id="CHEBI:131725"/>
        <dbReference type="EC" id="4.99.1.9"/>
    </reaction>
    <physiologicalReaction direction="right-to-left" evidence="6">
        <dbReference type="Rhea" id="RHEA:49574"/>
    </physiologicalReaction>
</comment>
<feature type="binding site" evidence="7">
    <location>
        <position position="295"/>
    </location>
    <ligand>
        <name>Fe(2+)</name>
        <dbReference type="ChEBI" id="CHEBI:29033"/>
    </ligand>
</feature>
<evidence type="ECO:0000256" key="8">
    <source>
        <dbReference type="RuleBase" id="RU000607"/>
    </source>
</evidence>
<comment type="function">
    <text evidence="7 8">Catalyzes the ferrous insertion into protoporphyrin IX.</text>
</comment>
<dbReference type="PROSITE" id="PS00534">
    <property type="entry name" value="FERROCHELATASE"/>
    <property type="match status" value="1"/>
</dbReference>
<keyword evidence="7" id="KW-0479">Metal-binding</keyword>
<dbReference type="PANTHER" id="PTHR11108">
    <property type="entry name" value="FERROCHELATASE"/>
    <property type="match status" value="1"/>
</dbReference>
<evidence type="ECO:0000256" key="4">
    <source>
        <dbReference type="ARBA" id="ARBA00023239"/>
    </source>
</evidence>
<keyword evidence="5 7" id="KW-0627">Porphyrin biosynthesis</keyword>
<name>A0ABV9H178_9BURK</name>
<evidence type="ECO:0000256" key="7">
    <source>
        <dbReference type="HAMAP-Rule" id="MF_00323"/>
    </source>
</evidence>
<reference evidence="10" key="1">
    <citation type="journal article" date="2019" name="Int. J. Syst. Evol. Microbiol.">
        <title>The Global Catalogue of Microorganisms (GCM) 10K type strain sequencing project: providing services to taxonomists for standard genome sequencing and annotation.</title>
        <authorList>
            <consortium name="The Broad Institute Genomics Platform"/>
            <consortium name="The Broad Institute Genome Sequencing Center for Infectious Disease"/>
            <person name="Wu L."/>
            <person name="Ma J."/>
        </authorList>
    </citation>
    <scope>NUCLEOTIDE SEQUENCE [LARGE SCALE GENOMIC DNA]</scope>
    <source>
        <strain evidence="10">JCM 11650</strain>
    </source>
</reference>
<feature type="binding site" evidence="7">
    <location>
        <position position="214"/>
    </location>
    <ligand>
        <name>Fe(2+)</name>
        <dbReference type="ChEBI" id="CHEBI:29033"/>
    </ligand>
</feature>
<evidence type="ECO:0000256" key="2">
    <source>
        <dbReference type="ARBA" id="ARBA00023004"/>
    </source>
</evidence>
<evidence type="ECO:0000313" key="10">
    <source>
        <dbReference type="Proteomes" id="UP001595967"/>
    </source>
</evidence>
<dbReference type="InterPro" id="IPR033659">
    <property type="entry name" value="Ferrochelatase_N"/>
</dbReference>
<evidence type="ECO:0000256" key="6">
    <source>
        <dbReference type="ARBA" id="ARBA00024536"/>
    </source>
</evidence>
<dbReference type="HAMAP" id="MF_00323">
    <property type="entry name" value="Ferrochelatase"/>
    <property type="match status" value="1"/>
</dbReference>
<sequence length="348" mass="38271">MRFAPEPSLPSPPTTSGTAVLLCNLGTPCAPTAAAVRPYLAEFLSDPRVVEIPRLAWWPILHGIILRLRPKASAAKYQQVWNQGGASGSPLLHWTQQQARLLQAALNPDGGQAIPVGYAMRYGRPGIASQLDALKTQGAQRILIVPLYPQYSGTTTASVCDAVYAWAGTQRHIPELRFVQRYHQHPGYIAALAASVQAHWQERGRADKLILSFHGVPQRTRDLGDPYIDECLRTGALLAQALQLAPEACQVTFQSRFGKAQWVEPYTQPTVEALARSGTRSLDVLCPGFASDCIETLEEINMEVREAFLAAGGQDYRFIPCLNDRPDWIAALRDLCAQHLQGWPTSLE</sequence>
<dbReference type="PANTHER" id="PTHR11108:SF1">
    <property type="entry name" value="FERROCHELATASE, MITOCHONDRIAL"/>
    <property type="match status" value="1"/>
</dbReference>
<comment type="caution">
    <text evidence="9">The sequence shown here is derived from an EMBL/GenBank/DDBJ whole genome shotgun (WGS) entry which is preliminary data.</text>
</comment>
<dbReference type="Proteomes" id="UP001595967">
    <property type="component" value="Unassembled WGS sequence"/>
</dbReference>
<dbReference type="EMBL" id="JBHSEW010000016">
    <property type="protein sequence ID" value="MFC4623367.1"/>
    <property type="molecule type" value="Genomic_DNA"/>
</dbReference>
<gene>
    <name evidence="7 9" type="primary">hemH</name>
    <name evidence="9" type="ORF">ACFO3A_14305</name>
</gene>
<comment type="catalytic activity">
    <reaction evidence="7 8">
        <text>heme b + 2 H(+) = protoporphyrin IX + Fe(2+)</text>
        <dbReference type="Rhea" id="RHEA:22584"/>
        <dbReference type="ChEBI" id="CHEBI:15378"/>
        <dbReference type="ChEBI" id="CHEBI:29033"/>
        <dbReference type="ChEBI" id="CHEBI:57306"/>
        <dbReference type="ChEBI" id="CHEBI:60344"/>
        <dbReference type="EC" id="4.98.1.1"/>
    </reaction>
</comment>
<keyword evidence="3 7" id="KW-0350">Heme biosynthesis</keyword>
<accession>A0ABV9H178</accession>
<evidence type="ECO:0000256" key="3">
    <source>
        <dbReference type="ARBA" id="ARBA00023133"/>
    </source>
</evidence>
<protein>
    <recommendedName>
        <fullName evidence="7 8">Ferrochelatase</fullName>
        <ecNumber evidence="7 8">4.98.1.1</ecNumber>
    </recommendedName>
    <alternativeName>
        <fullName evidence="7">Heme synthase</fullName>
    </alternativeName>
    <alternativeName>
        <fullName evidence="7">Protoheme ferro-lyase</fullName>
    </alternativeName>
</protein>
<keyword evidence="4 7" id="KW-0456">Lyase</keyword>
<keyword evidence="10" id="KW-1185">Reference proteome</keyword>
<comment type="similarity">
    <text evidence="1 7 8">Belongs to the ferrochelatase family.</text>
</comment>
<keyword evidence="7 8" id="KW-0963">Cytoplasm</keyword>
<dbReference type="SUPFAM" id="SSF53800">
    <property type="entry name" value="Chelatase"/>
    <property type="match status" value="1"/>
</dbReference>
<dbReference type="EC" id="4.98.1.1" evidence="7 8"/>